<name>A0A0K2GCM5_NITMO</name>
<dbReference type="KEGG" id="nmv:NITMOv2_1928"/>
<sequence length="131" mass="13938">MTCPIQLSDTDSPMMRRAPTHCLSLLLFFMLCQVIGTMCALPDLSIATEAVTLVEDSMVCPMDGTIMCPPSLTSSPERQMKSGEAVDLDRTPIVAGLPVIHGAPSVPSAWSWSSAFSIVPISIASSSVLRI</sequence>
<dbReference type="Proteomes" id="UP000069205">
    <property type="component" value="Chromosome"/>
</dbReference>
<protein>
    <submittedName>
        <fullName evidence="1">Uncharacterized protein</fullName>
    </submittedName>
</protein>
<accession>A0A0K2GCM5</accession>
<keyword evidence="2" id="KW-1185">Reference proteome</keyword>
<gene>
    <name evidence="1" type="ORF">NITMOv2_1928</name>
</gene>
<dbReference type="STRING" id="42253.NITMOv2_1928"/>
<reference evidence="1 2" key="1">
    <citation type="journal article" date="2015" name="Proc. Natl. Acad. Sci. U.S.A.">
        <title>Expanded metabolic versatility of ubiquitous nitrite-oxidizing bacteria from the genus Nitrospira.</title>
        <authorList>
            <person name="Koch H."/>
            <person name="Lucker S."/>
            <person name="Albertsen M."/>
            <person name="Kitzinger K."/>
            <person name="Herbold C."/>
            <person name="Spieck E."/>
            <person name="Nielsen P.H."/>
            <person name="Wagner M."/>
            <person name="Daims H."/>
        </authorList>
    </citation>
    <scope>NUCLEOTIDE SEQUENCE [LARGE SCALE GENOMIC DNA]</scope>
    <source>
        <strain evidence="1 2">NSP M-1</strain>
    </source>
</reference>
<dbReference type="AlphaFoldDB" id="A0A0K2GCM5"/>
<dbReference type="EMBL" id="CP011801">
    <property type="protein sequence ID" value="ALA58347.1"/>
    <property type="molecule type" value="Genomic_DNA"/>
</dbReference>
<dbReference type="PATRIC" id="fig|42253.5.peg.1898"/>
<evidence type="ECO:0000313" key="2">
    <source>
        <dbReference type="Proteomes" id="UP000069205"/>
    </source>
</evidence>
<proteinExistence type="predicted"/>
<evidence type="ECO:0000313" key="1">
    <source>
        <dbReference type="EMBL" id="ALA58347.1"/>
    </source>
</evidence>
<organism evidence="1 2">
    <name type="scientific">Nitrospira moscoviensis</name>
    <dbReference type="NCBI Taxonomy" id="42253"/>
    <lineage>
        <taxon>Bacteria</taxon>
        <taxon>Pseudomonadati</taxon>
        <taxon>Nitrospirota</taxon>
        <taxon>Nitrospiria</taxon>
        <taxon>Nitrospirales</taxon>
        <taxon>Nitrospiraceae</taxon>
        <taxon>Nitrospira</taxon>
    </lineage>
</organism>